<dbReference type="Gene3D" id="3.40.720.10">
    <property type="entry name" value="Alkaline Phosphatase, subunit A"/>
    <property type="match status" value="1"/>
</dbReference>
<dbReference type="EMBL" id="KV417645">
    <property type="protein sequence ID" value="KZP12552.1"/>
    <property type="molecule type" value="Genomic_DNA"/>
</dbReference>
<dbReference type="AlphaFoldDB" id="A0A166BE36"/>
<evidence type="ECO:0000256" key="1">
    <source>
        <dbReference type="ARBA" id="ARBA00008779"/>
    </source>
</evidence>
<reference evidence="6 7" key="1">
    <citation type="journal article" date="2016" name="Mol. Biol. Evol.">
        <title>Comparative Genomics of Early-Diverging Mushroom-Forming Fungi Provides Insights into the Origins of Lignocellulose Decay Capabilities.</title>
        <authorList>
            <person name="Nagy L.G."/>
            <person name="Riley R."/>
            <person name="Tritt A."/>
            <person name="Adam C."/>
            <person name="Daum C."/>
            <person name="Floudas D."/>
            <person name="Sun H."/>
            <person name="Yadav J.S."/>
            <person name="Pangilinan J."/>
            <person name="Larsson K.H."/>
            <person name="Matsuura K."/>
            <person name="Barry K."/>
            <person name="Labutti K."/>
            <person name="Kuo R."/>
            <person name="Ohm R.A."/>
            <person name="Bhattacharya S.S."/>
            <person name="Shirouzu T."/>
            <person name="Yoshinaga Y."/>
            <person name="Martin F.M."/>
            <person name="Grigoriev I.V."/>
            <person name="Hibbett D.S."/>
        </authorList>
    </citation>
    <scope>NUCLEOTIDE SEQUENCE [LARGE SCALE GENOMIC DNA]</scope>
    <source>
        <strain evidence="6 7">CBS 109695</strain>
    </source>
</reference>
<dbReference type="PROSITE" id="PS00149">
    <property type="entry name" value="SULFATASE_2"/>
    <property type="match status" value="1"/>
</dbReference>
<keyword evidence="7" id="KW-1185">Reference proteome</keyword>
<dbReference type="GO" id="GO:0004065">
    <property type="term" value="F:arylsulfatase activity"/>
    <property type="evidence" value="ECO:0007669"/>
    <property type="project" value="TreeGrafter"/>
</dbReference>
<keyword evidence="4" id="KW-0106">Calcium</keyword>
<dbReference type="PANTHER" id="PTHR42693:SF33">
    <property type="entry name" value="ARYLSULFATASE"/>
    <property type="match status" value="1"/>
</dbReference>
<proteinExistence type="inferred from homology"/>
<dbReference type="InterPro" id="IPR017850">
    <property type="entry name" value="Alkaline_phosphatase_core_sf"/>
</dbReference>
<organism evidence="6 7">
    <name type="scientific">Athelia psychrophila</name>
    <dbReference type="NCBI Taxonomy" id="1759441"/>
    <lineage>
        <taxon>Eukaryota</taxon>
        <taxon>Fungi</taxon>
        <taxon>Dikarya</taxon>
        <taxon>Basidiomycota</taxon>
        <taxon>Agaricomycotina</taxon>
        <taxon>Agaricomycetes</taxon>
        <taxon>Agaricomycetidae</taxon>
        <taxon>Atheliales</taxon>
        <taxon>Atheliaceae</taxon>
        <taxon>Athelia</taxon>
    </lineage>
</organism>
<evidence type="ECO:0000256" key="2">
    <source>
        <dbReference type="ARBA" id="ARBA00022723"/>
    </source>
</evidence>
<dbReference type="SUPFAM" id="SSF53649">
    <property type="entry name" value="Alkaline phosphatase-like"/>
    <property type="match status" value="1"/>
</dbReference>
<dbReference type="STRING" id="436010.A0A166BE36"/>
<sequence length="591" mass="64395">MSPKRPNFLVIVADDLGFSDVGCFGSEISTPNLDKLAAKGVRFTDFHTAAACSPTRSMLLSGTDNHIAGVGVMAEQKSADYGRWDAPGHEGYLNYRVAALPEILQDAGYHTLMSGKWHLGLKPDYGPHKRGFDRSFALLPGASNHYGWEPQFGGDMLRFLENLPPLYVEDGKKFDVEANTTNDPQGFFSSDYYASTLIKYLSERPAEQPFFAFLPFSAPHWPLQVHKSYRDKYKGAYDAGPEALRQQRLARLRELGLIAADAAPHDVEAPGATEWAQLSADERALSARAMESYAGMVENLDHNVGRVLAHLDAAGDADNTFVLFMSDNGAEGAAYEARPVMGADLVAVVDKYYDNSLGNIGEHDSFVWYGPRWAQAATAPSRLYKMFSTEGGIRVPLIVAYPEWTQHAGGRVAHAFSTVMDVAPTILELAGAPHPGASLFRGRAVEPMRGKSWAPFFADFGDGHTAAGADAIHGAEDPAVGWELFGRAALRSGAYKIVHMPPFAHGKGEWELYDLAQDPGETNDLSGSLPDKLSELLALWDVYVEETGVVWGAALARGVVEFAGDRRDVLGGDPIEDVRAWMPESRGRSKP</sequence>
<dbReference type="Gene3D" id="3.30.1120.10">
    <property type="match status" value="1"/>
</dbReference>
<dbReference type="CDD" id="cd16025">
    <property type="entry name" value="PAS_like"/>
    <property type="match status" value="1"/>
</dbReference>
<accession>A0A166BE36</accession>
<dbReference type="InterPro" id="IPR024607">
    <property type="entry name" value="Sulfatase_CS"/>
</dbReference>
<evidence type="ECO:0000313" key="7">
    <source>
        <dbReference type="Proteomes" id="UP000076532"/>
    </source>
</evidence>
<dbReference type="OrthoDB" id="103349at2759"/>
<dbReference type="InterPro" id="IPR050738">
    <property type="entry name" value="Sulfatase"/>
</dbReference>
<gene>
    <name evidence="6" type="ORF">FIBSPDRAFT_913256</name>
</gene>
<keyword evidence="3" id="KW-0378">Hydrolase</keyword>
<feature type="domain" description="Sulfatase N-terminal" evidence="5">
    <location>
        <begin position="6"/>
        <end position="432"/>
    </location>
</feature>
<name>A0A166BE36_9AGAM</name>
<evidence type="ECO:0000313" key="6">
    <source>
        <dbReference type="EMBL" id="KZP12552.1"/>
    </source>
</evidence>
<evidence type="ECO:0000256" key="4">
    <source>
        <dbReference type="ARBA" id="ARBA00022837"/>
    </source>
</evidence>
<evidence type="ECO:0000256" key="3">
    <source>
        <dbReference type="ARBA" id="ARBA00022801"/>
    </source>
</evidence>
<comment type="similarity">
    <text evidence="1">Belongs to the sulfatase family.</text>
</comment>
<protein>
    <submittedName>
        <fullName evidence="6">Arylsulfatase</fullName>
    </submittedName>
</protein>
<evidence type="ECO:0000259" key="5">
    <source>
        <dbReference type="Pfam" id="PF00884"/>
    </source>
</evidence>
<dbReference type="Pfam" id="PF00884">
    <property type="entry name" value="Sulfatase"/>
    <property type="match status" value="1"/>
</dbReference>
<keyword evidence="2" id="KW-0479">Metal-binding</keyword>
<dbReference type="GO" id="GO:0046872">
    <property type="term" value="F:metal ion binding"/>
    <property type="evidence" value="ECO:0007669"/>
    <property type="project" value="UniProtKB-KW"/>
</dbReference>
<dbReference type="PANTHER" id="PTHR42693">
    <property type="entry name" value="ARYLSULFATASE FAMILY MEMBER"/>
    <property type="match status" value="1"/>
</dbReference>
<dbReference type="Proteomes" id="UP000076532">
    <property type="component" value="Unassembled WGS sequence"/>
</dbReference>
<dbReference type="InterPro" id="IPR000917">
    <property type="entry name" value="Sulfatase_N"/>
</dbReference>